<accession>A0A2T8F7H0</accession>
<sequence length="149" mass="16260">MTTVSQGSTTFILDPEPTPELDLGARDLDLLVFDTTHQTADPLVDWLLDGTTRLFEEFRVRLTTSGLARPVSVLFLDAGDDDRAPLVEATFASVQATALSLALEYPRTRITVLRAHRSQLESIQDTADFLSSDASAYVTATTIDLRSAS</sequence>
<dbReference type="Proteomes" id="UP000246018">
    <property type="component" value="Unassembled WGS sequence"/>
</dbReference>
<reference evidence="1 2" key="1">
    <citation type="submission" date="2018-04" db="EMBL/GenBank/DDBJ databases">
        <title>Genome of Nocardioides gansuensis WSJ-1.</title>
        <authorList>
            <person name="Wu S."/>
            <person name="Wang G."/>
        </authorList>
    </citation>
    <scope>NUCLEOTIDE SEQUENCE [LARGE SCALE GENOMIC DNA]</scope>
    <source>
        <strain evidence="1 2">WSJ-1</strain>
    </source>
</reference>
<proteinExistence type="predicted"/>
<comment type="caution">
    <text evidence="1">The sequence shown here is derived from an EMBL/GenBank/DDBJ whole genome shotgun (WGS) entry which is preliminary data.</text>
</comment>
<dbReference type="Gene3D" id="3.40.50.720">
    <property type="entry name" value="NAD(P)-binding Rossmann-like Domain"/>
    <property type="match status" value="1"/>
</dbReference>
<gene>
    <name evidence="1" type="ORF">DDE18_16885</name>
</gene>
<organism evidence="1 2">
    <name type="scientific">Nocardioides gansuensis</name>
    <dbReference type="NCBI Taxonomy" id="2138300"/>
    <lineage>
        <taxon>Bacteria</taxon>
        <taxon>Bacillati</taxon>
        <taxon>Actinomycetota</taxon>
        <taxon>Actinomycetes</taxon>
        <taxon>Propionibacteriales</taxon>
        <taxon>Nocardioidaceae</taxon>
        <taxon>Nocardioides</taxon>
    </lineage>
</organism>
<dbReference type="AlphaFoldDB" id="A0A2T8F7H0"/>
<dbReference type="EMBL" id="QDGZ01000007">
    <property type="protein sequence ID" value="PVG81664.1"/>
    <property type="molecule type" value="Genomic_DNA"/>
</dbReference>
<protein>
    <submittedName>
        <fullName evidence="1">Uncharacterized protein</fullName>
    </submittedName>
</protein>
<name>A0A2T8F7H0_9ACTN</name>
<evidence type="ECO:0000313" key="1">
    <source>
        <dbReference type="EMBL" id="PVG81664.1"/>
    </source>
</evidence>
<keyword evidence="2" id="KW-1185">Reference proteome</keyword>
<dbReference type="RefSeq" id="WP_116573429.1">
    <property type="nucleotide sequence ID" value="NZ_QDGZ01000007.1"/>
</dbReference>
<evidence type="ECO:0000313" key="2">
    <source>
        <dbReference type="Proteomes" id="UP000246018"/>
    </source>
</evidence>